<organism evidence="3 4">
    <name type="scientific">Legionella waltersii</name>
    <dbReference type="NCBI Taxonomy" id="66969"/>
    <lineage>
        <taxon>Bacteria</taxon>
        <taxon>Pseudomonadati</taxon>
        <taxon>Pseudomonadota</taxon>
        <taxon>Gammaproteobacteria</taxon>
        <taxon>Legionellales</taxon>
        <taxon>Legionellaceae</taxon>
        <taxon>Legionella</taxon>
    </lineage>
</organism>
<dbReference type="OrthoDB" id="5641583at2"/>
<keyword evidence="1" id="KW-0732">Signal</keyword>
<dbReference type="STRING" id="66969.Lwal_2074"/>
<accession>A0A0W1A560</accession>
<dbReference type="InterPro" id="IPR021255">
    <property type="entry name" value="DUF2807"/>
</dbReference>
<feature type="chain" id="PRO_5006919416" description="Putative auto-transporter adhesin head GIN domain-containing protein" evidence="1">
    <location>
        <begin position="23"/>
        <end position="320"/>
    </location>
</feature>
<gene>
    <name evidence="3" type="ORF">Lwal_2074</name>
</gene>
<comment type="caution">
    <text evidence="3">The sequence shown here is derived from an EMBL/GenBank/DDBJ whole genome shotgun (WGS) entry which is preliminary data.</text>
</comment>
<dbReference type="Gene3D" id="2.160.20.120">
    <property type="match status" value="2"/>
</dbReference>
<reference evidence="3 4" key="1">
    <citation type="submission" date="2015-11" db="EMBL/GenBank/DDBJ databases">
        <title>Genomic analysis of 38 Legionella species identifies large and diverse effector repertoires.</title>
        <authorList>
            <person name="Burstein D."/>
            <person name="Amaro F."/>
            <person name="Zusman T."/>
            <person name="Lifshitz Z."/>
            <person name="Cohen O."/>
            <person name="Gilbert J.A."/>
            <person name="Pupko T."/>
            <person name="Shuman H.A."/>
            <person name="Segal G."/>
        </authorList>
    </citation>
    <scope>NUCLEOTIDE SEQUENCE [LARGE SCALE GENOMIC DNA]</scope>
    <source>
        <strain evidence="3 4">ATCC 51914</strain>
    </source>
</reference>
<name>A0A0W1A560_9GAMM</name>
<evidence type="ECO:0000313" key="3">
    <source>
        <dbReference type="EMBL" id="KTD76352.1"/>
    </source>
</evidence>
<sequence>MLKRCYLLIICLLFSVSCSHHTSTKEAPPVLKKSSSSSKQFRQVSSFNQVEVQGNINVSLHTGYKKPQAILTGDPVDLAQVRTVVNNNTLYVSIGKGYPDHGAVHIDIQTRALNRFRFNGAGVITGTQLNTNYLDLYLSNQGTTTLGGSIGLHQLVAKGGGLIKISGVNGQNLQITMEDDPKIQMAGIINISTLNVAGKGILTMYWVRSPNLTIHAENAAKIYLAGVVSRLSVELWDFALFKGRYLRADRSFVKTHDKSVAEISAVNHQSSLASDASDIYYYNLSKTRADFMAYNGSVLDMREWDQLELKDFTRYNKQMP</sequence>
<evidence type="ECO:0000259" key="2">
    <source>
        <dbReference type="Pfam" id="PF10988"/>
    </source>
</evidence>
<evidence type="ECO:0000313" key="4">
    <source>
        <dbReference type="Proteomes" id="UP000054729"/>
    </source>
</evidence>
<dbReference type="Pfam" id="PF10988">
    <property type="entry name" value="DUF2807"/>
    <property type="match status" value="1"/>
</dbReference>
<proteinExistence type="predicted"/>
<feature type="domain" description="Putative auto-transporter adhesin head GIN" evidence="2">
    <location>
        <begin position="47"/>
        <end position="200"/>
    </location>
</feature>
<feature type="signal peptide" evidence="1">
    <location>
        <begin position="1"/>
        <end position="22"/>
    </location>
</feature>
<dbReference type="AlphaFoldDB" id="A0A0W1A560"/>
<dbReference type="RefSeq" id="WP_058480720.1">
    <property type="nucleotide sequence ID" value="NZ_CAAAIQ010000011.1"/>
</dbReference>
<dbReference type="PATRIC" id="fig|66969.6.peg.2260"/>
<keyword evidence="4" id="KW-1185">Reference proteome</keyword>
<dbReference type="PROSITE" id="PS51257">
    <property type="entry name" value="PROKAR_LIPOPROTEIN"/>
    <property type="match status" value="1"/>
</dbReference>
<dbReference type="EMBL" id="LNZB01000051">
    <property type="protein sequence ID" value="KTD76352.1"/>
    <property type="molecule type" value="Genomic_DNA"/>
</dbReference>
<protein>
    <recommendedName>
        <fullName evidence="2">Putative auto-transporter adhesin head GIN domain-containing protein</fullName>
    </recommendedName>
</protein>
<evidence type="ECO:0000256" key="1">
    <source>
        <dbReference type="SAM" id="SignalP"/>
    </source>
</evidence>
<dbReference type="Proteomes" id="UP000054729">
    <property type="component" value="Unassembled WGS sequence"/>
</dbReference>